<dbReference type="GO" id="GO:0005886">
    <property type="term" value="C:plasma membrane"/>
    <property type="evidence" value="ECO:0007669"/>
    <property type="project" value="UniProtKB-SubCell"/>
</dbReference>
<feature type="transmembrane region" description="Helical" evidence="7">
    <location>
        <begin position="298"/>
        <end position="322"/>
    </location>
</feature>
<dbReference type="STRING" id="1120918.SAMN05216249_10710"/>
<evidence type="ECO:0000256" key="7">
    <source>
        <dbReference type="SAM" id="Phobius"/>
    </source>
</evidence>
<evidence type="ECO:0000313" key="9">
    <source>
        <dbReference type="EMBL" id="SFB01914.1"/>
    </source>
</evidence>
<keyword evidence="10" id="KW-1185">Reference proteome</keyword>
<dbReference type="OrthoDB" id="2963740at2"/>
<dbReference type="InterPro" id="IPR020846">
    <property type="entry name" value="MFS_dom"/>
</dbReference>
<evidence type="ECO:0000259" key="8">
    <source>
        <dbReference type="PROSITE" id="PS50850"/>
    </source>
</evidence>
<feature type="transmembrane region" description="Helical" evidence="7">
    <location>
        <begin position="168"/>
        <end position="185"/>
    </location>
</feature>
<evidence type="ECO:0000313" key="10">
    <source>
        <dbReference type="Proteomes" id="UP000198838"/>
    </source>
</evidence>
<keyword evidence="6 7" id="KW-0472">Membrane</keyword>
<evidence type="ECO:0000256" key="3">
    <source>
        <dbReference type="ARBA" id="ARBA00022475"/>
    </source>
</evidence>
<feature type="domain" description="Major facilitator superfamily (MFS) profile" evidence="8">
    <location>
        <begin position="9"/>
        <end position="390"/>
    </location>
</feature>
<feature type="transmembrane region" description="Helical" evidence="7">
    <location>
        <begin position="274"/>
        <end position="292"/>
    </location>
</feature>
<organism evidence="9 10">
    <name type="scientific">Acetitomaculum ruminis DSM 5522</name>
    <dbReference type="NCBI Taxonomy" id="1120918"/>
    <lineage>
        <taxon>Bacteria</taxon>
        <taxon>Bacillati</taxon>
        <taxon>Bacillota</taxon>
        <taxon>Clostridia</taxon>
        <taxon>Lachnospirales</taxon>
        <taxon>Lachnospiraceae</taxon>
        <taxon>Acetitomaculum</taxon>
    </lineage>
</organism>
<dbReference type="PANTHER" id="PTHR43124:SF3">
    <property type="entry name" value="CHLORAMPHENICOL EFFLUX PUMP RV0191"/>
    <property type="match status" value="1"/>
</dbReference>
<dbReference type="RefSeq" id="WP_092871655.1">
    <property type="nucleotide sequence ID" value="NZ_FOJY01000007.1"/>
</dbReference>
<dbReference type="Proteomes" id="UP000198838">
    <property type="component" value="Unassembled WGS sequence"/>
</dbReference>
<keyword evidence="3" id="KW-1003">Cell membrane</keyword>
<evidence type="ECO:0000256" key="2">
    <source>
        <dbReference type="ARBA" id="ARBA00022448"/>
    </source>
</evidence>
<evidence type="ECO:0000256" key="4">
    <source>
        <dbReference type="ARBA" id="ARBA00022692"/>
    </source>
</evidence>
<dbReference type="Gene3D" id="1.20.1250.20">
    <property type="entry name" value="MFS general substrate transporter like domains"/>
    <property type="match status" value="1"/>
</dbReference>
<feature type="transmembrane region" description="Helical" evidence="7">
    <location>
        <begin position="78"/>
        <end position="96"/>
    </location>
</feature>
<keyword evidence="4 7" id="KW-0812">Transmembrane</keyword>
<accession>A0A1I0XLY4</accession>
<evidence type="ECO:0000256" key="5">
    <source>
        <dbReference type="ARBA" id="ARBA00022989"/>
    </source>
</evidence>
<feature type="transmembrane region" description="Helical" evidence="7">
    <location>
        <begin position="47"/>
        <end position="66"/>
    </location>
</feature>
<dbReference type="AlphaFoldDB" id="A0A1I0XLY4"/>
<dbReference type="Pfam" id="PF07690">
    <property type="entry name" value="MFS_1"/>
    <property type="match status" value="1"/>
</dbReference>
<reference evidence="9 10" key="1">
    <citation type="submission" date="2016-10" db="EMBL/GenBank/DDBJ databases">
        <authorList>
            <person name="de Groot N.N."/>
        </authorList>
    </citation>
    <scope>NUCLEOTIDE SEQUENCE [LARGE SCALE GENOMIC DNA]</scope>
    <source>
        <strain evidence="9 10">DSM 5522</strain>
    </source>
</reference>
<dbReference type="InterPro" id="IPR050189">
    <property type="entry name" value="MFS_Efflux_Transporters"/>
</dbReference>
<comment type="subcellular location">
    <subcellularLocation>
        <location evidence="1">Cell membrane</location>
        <topology evidence="1">Multi-pass membrane protein</topology>
    </subcellularLocation>
</comment>
<sequence length="392" mass="41596">MEKKKVSVAGTLAVFSLFLLSMGITVVTPAMNVIIERWAATVSVTNIYMVSTIPTLVMVPVTIVAGSLAGKKVKYRTLAVLGAFLFLLGGCAPAVLPENFILLLACRAVFGVGVGLMAPLGNALVVGLYEPGKASAYLGYGTLLMNFGGIIFQQLGGFFAGISWNATFWGHAFGLVGFVMAFFIPEPELPAEDSSAASAPKEKMHPFAWFAAITLFIFNIANYPLMMNLSTFMAQKNAGDAQAAAIVLSVYTVGGCISGLIFGKIYGVVKRFSVSLGLAICVVGICVAYFGANVATIGAGMFLDGFGFSIMFPALIAFVGMLTPPSTQAFGISIVTAFMNLSSFFSAYYLVVIEHFSGKDNVIGSSYFWAMAILGILAVFYIFYNPIKNVNN</sequence>
<dbReference type="InterPro" id="IPR011701">
    <property type="entry name" value="MFS"/>
</dbReference>
<gene>
    <name evidence="9" type="ORF">SAMN05216249_10710</name>
</gene>
<feature type="transmembrane region" description="Helical" evidence="7">
    <location>
        <begin position="137"/>
        <end position="162"/>
    </location>
</feature>
<dbReference type="InterPro" id="IPR036259">
    <property type="entry name" value="MFS_trans_sf"/>
</dbReference>
<keyword evidence="2" id="KW-0813">Transport</keyword>
<dbReference type="PANTHER" id="PTHR43124">
    <property type="entry name" value="PURINE EFFLUX PUMP PBUE"/>
    <property type="match status" value="1"/>
</dbReference>
<dbReference type="GO" id="GO:0022857">
    <property type="term" value="F:transmembrane transporter activity"/>
    <property type="evidence" value="ECO:0007669"/>
    <property type="project" value="InterPro"/>
</dbReference>
<feature type="transmembrane region" description="Helical" evidence="7">
    <location>
        <begin position="206"/>
        <end position="223"/>
    </location>
</feature>
<dbReference type="PROSITE" id="PS50850">
    <property type="entry name" value="MFS"/>
    <property type="match status" value="1"/>
</dbReference>
<feature type="transmembrane region" description="Helical" evidence="7">
    <location>
        <begin position="243"/>
        <end position="262"/>
    </location>
</feature>
<feature type="transmembrane region" description="Helical" evidence="7">
    <location>
        <begin position="102"/>
        <end position="125"/>
    </location>
</feature>
<name>A0A1I0XLY4_9FIRM</name>
<feature type="transmembrane region" description="Helical" evidence="7">
    <location>
        <begin position="366"/>
        <end position="384"/>
    </location>
</feature>
<feature type="transmembrane region" description="Helical" evidence="7">
    <location>
        <begin position="329"/>
        <end position="351"/>
    </location>
</feature>
<dbReference type="EMBL" id="FOJY01000007">
    <property type="protein sequence ID" value="SFB01914.1"/>
    <property type="molecule type" value="Genomic_DNA"/>
</dbReference>
<proteinExistence type="predicted"/>
<keyword evidence="5 7" id="KW-1133">Transmembrane helix</keyword>
<dbReference type="SUPFAM" id="SSF103473">
    <property type="entry name" value="MFS general substrate transporter"/>
    <property type="match status" value="1"/>
</dbReference>
<evidence type="ECO:0000256" key="6">
    <source>
        <dbReference type="ARBA" id="ARBA00023136"/>
    </source>
</evidence>
<evidence type="ECO:0000256" key="1">
    <source>
        <dbReference type="ARBA" id="ARBA00004651"/>
    </source>
</evidence>
<protein>
    <submittedName>
        <fullName evidence="9">Major Facilitator Superfamily protein</fullName>
    </submittedName>
</protein>